<keyword evidence="1" id="KW-0732">Signal</keyword>
<gene>
    <name evidence="2" type="ORF">J2Z70_004202</name>
</gene>
<comment type="caution">
    <text evidence="2">The sequence shown here is derived from an EMBL/GenBank/DDBJ whole genome shotgun (WGS) entry which is preliminary data.</text>
</comment>
<feature type="signal peptide" evidence="1">
    <location>
        <begin position="1"/>
        <end position="23"/>
    </location>
</feature>
<sequence>MNFWPMKFISVLICFAMTVCGCAGLNSKSTEHVRASDFIIPLNVSEVLKRPETGVIEYFENRREDFEILGRYLLENEKVFQTRPVILQQDYSIENIQDPEIQQIAQTLFREGIVKRISSLNDAPSKSIDFLFDAEDNLYQQGITYLSLPEMAKGDPSKFSYVNDYKNLGGGWYYYVFHYDKLKNEDEFRNLAWAQISDKERSTLTTPKEKAKVILESGKNVGYWMDDRKLDVVVSVQFDTEMNGLLGPITMFFDPMTKDLIGGNLRF</sequence>
<evidence type="ECO:0008006" key="4">
    <source>
        <dbReference type="Google" id="ProtNLM"/>
    </source>
</evidence>
<dbReference type="EMBL" id="JAGGLV010000015">
    <property type="protein sequence ID" value="MBP2114041.1"/>
    <property type="molecule type" value="Genomic_DNA"/>
</dbReference>
<evidence type="ECO:0000313" key="3">
    <source>
        <dbReference type="Proteomes" id="UP000773462"/>
    </source>
</evidence>
<reference evidence="2 3" key="1">
    <citation type="submission" date="2021-03" db="EMBL/GenBank/DDBJ databases">
        <title>Genomic Encyclopedia of Type Strains, Phase IV (KMG-IV): sequencing the most valuable type-strain genomes for metagenomic binning, comparative biology and taxonomic classification.</title>
        <authorList>
            <person name="Goeker M."/>
        </authorList>
    </citation>
    <scope>NUCLEOTIDE SEQUENCE [LARGE SCALE GENOMIC DNA]</scope>
    <source>
        <strain evidence="2 3">DSM 101953</strain>
    </source>
</reference>
<dbReference type="PROSITE" id="PS51257">
    <property type="entry name" value="PROKAR_LIPOPROTEIN"/>
    <property type="match status" value="1"/>
</dbReference>
<keyword evidence="3" id="KW-1185">Reference proteome</keyword>
<protein>
    <recommendedName>
        <fullName evidence="4">DUF3298 domain-containing protein</fullName>
    </recommendedName>
</protein>
<dbReference type="RefSeq" id="WP_209876367.1">
    <property type="nucleotide sequence ID" value="NZ_JAGGLV010000015.1"/>
</dbReference>
<dbReference type="Proteomes" id="UP000773462">
    <property type="component" value="Unassembled WGS sequence"/>
</dbReference>
<evidence type="ECO:0000313" key="2">
    <source>
        <dbReference type="EMBL" id="MBP2114041.1"/>
    </source>
</evidence>
<name>A0ABS4NVF7_9BACL</name>
<evidence type="ECO:0000256" key="1">
    <source>
        <dbReference type="SAM" id="SignalP"/>
    </source>
</evidence>
<proteinExistence type="predicted"/>
<feature type="chain" id="PRO_5047526725" description="DUF3298 domain-containing protein" evidence="1">
    <location>
        <begin position="24"/>
        <end position="267"/>
    </location>
</feature>
<accession>A0ABS4NVF7</accession>
<organism evidence="2 3">
    <name type="scientific">Paenibacillus silagei</name>
    <dbReference type="NCBI Taxonomy" id="1670801"/>
    <lineage>
        <taxon>Bacteria</taxon>
        <taxon>Bacillati</taxon>
        <taxon>Bacillota</taxon>
        <taxon>Bacilli</taxon>
        <taxon>Bacillales</taxon>
        <taxon>Paenibacillaceae</taxon>
        <taxon>Paenibacillus</taxon>
    </lineage>
</organism>